<dbReference type="PRINTS" id="PR00032">
    <property type="entry name" value="HTHARAC"/>
</dbReference>
<dbReference type="PANTHER" id="PTHR43280">
    <property type="entry name" value="ARAC-FAMILY TRANSCRIPTIONAL REGULATOR"/>
    <property type="match status" value="1"/>
</dbReference>
<dbReference type="GO" id="GO:0003700">
    <property type="term" value="F:DNA-binding transcription factor activity"/>
    <property type="evidence" value="ECO:0007669"/>
    <property type="project" value="InterPro"/>
</dbReference>
<dbReference type="RefSeq" id="WP_162345814.1">
    <property type="nucleotide sequence ID" value="NZ_JAAEAA010000007.1"/>
</dbReference>
<name>A0A6B2H611_9BACT</name>
<dbReference type="SUPFAM" id="SSF46689">
    <property type="entry name" value="Homeodomain-like"/>
    <property type="match status" value="1"/>
</dbReference>
<gene>
    <name evidence="5" type="ORF">GWO68_07510</name>
</gene>
<evidence type="ECO:0000256" key="1">
    <source>
        <dbReference type="ARBA" id="ARBA00023015"/>
    </source>
</evidence>
<dbReference type="InterPro" id="IPR018060">
    <property type="entry name" value="HTH_AraC"/>
</dbReference>
<evidence type="ECO:0000256" key="2">
    <source>
        <dbReference type="ARBA" id="ARBA00023125"/>
    </source>
</evidence>
<dbReference type="PROSITE" id="PS01124">
    <property type="entry name" value="HTH_ARAC_FAMILY_2"/>
    <property type="match status" value="1"/>
</dbReference>
<protein>
    <submittedName>
        <fullName evidence="5">Helix-turn-helix domain-containing protein</fullName>
    </submittedName>
</protein>
<keyword evidence="1" id="KW-0805">Transcription regulation</keyword>
<reference evidence="5 6" key="1">
    <citation type="submission" date="2020-01" db="EMBL/GenBank/DDBJ databases">
        <authorList>
            <person name="Kim M.K."/>
        </authorList>
    </citation>
    <scope>NUCLEOTIDE SEQUENCE [LARGE SCALE GENOMIC DNA]</scope>
    <source>
        <strain evidence="5 6">BT213</strain>
    </source>
</reference>
<keyword evidence="2" id="KW-0238">DNA-binding</keyword>
<organism evidence="5 6">
    <name type="scientific">Pontibacter fetidus</name>
    <dbReference type="NCBI Taxonomy" id="2700082"/>
    <lineage>
        <taxon>Bacteria</taxon>
        <taxon>Pseudomonadati</taxon>
        <taxon>Bacteroidota</taxon>
        <taxon>Cytophagia</taxon>
        <taxon>Cytophagales</taxon>
        <taxon>Hymenobacteraceae</taxon>
        <taxon>Pontibacter</taxon>
    </lineage>
</organism>
<dbReference type="Proteomes" id="UP000478546">
    <property type="component" value="Unassembled WGS sequence"/>
</dbReference>
<dbReference type="Gene3D" id="2.60.120.10">
    <property type="entry name" value="Jelly Rolls"/>
    <property type="match status" value="1"/>
</dbReference>
<dbReference type="InterPro" id="IPR020449">
    <property type="entry name" value="Tscrpt_reg_AraC-type_HTH"/>
</dbReference>
<sequence length="300" mass="34375">MAKASIPIPVFTEAESFTKSKFRDFYIASYQDAPDAGLRRVAPHRHTYYEIIWITEGSGLHTIDFQSYEFKGPCLFLLQPSHIHQIRKDGPTKGFVLKFNESVFAVEAGAENLLLKYGIFDNINVQPVLHLDATAVALLDDLMQKMLQEYKQPTDLSEVIIASYLKIFLLQVYKLKDVHTQTIAQPVPEPRYLTYRTFKQLLEERYQQQHAVQDYADALSLTPRTLNEITHKYAGKNVSQLIKERLMLEAKRLLHHGQLSVKEIAAQLGFEDAAYFTRFFTKNSGASPLAFRSKELELVS</sequence>
<dbReference type="PANTHER" id="PTHR43280:SF32">
    <property type="entry name" value="TRANSCRIPTIONAL REGULATORY PROTEIN"/>
    <property type="match status" value="1"/>
</dbReference>
<keyword evidence="3" id="KW-0804">Transcription</keyword>
<keyword evidence="6" id="KW-1185">Reference proteome</keyword>
<accession>A0A6B2H611</accession>
<dbReference type="InterPro" id="IPR003313">
    <property type="entry name" value="AraC-bd"/>
</dbReference>
<dbReference type="Gene3D" id="1.10.10.60">
    <property type="entry name" value="Homeodomain-like"/>
    <property type="match status" value="1"/>
</dbReference>
<dbReference type="SUPFAM" id="SSF51215">
    <property type="entry name" value="Regulatory protein AraC"/>
    <property type="match status" value="1"/>
</dbReference>
<dbReference type="GO" id="GO:0043565">
    <property type="term" value="F:sequence-specific DNA binding"/>
    <property type="evidence" value="ECO:0007669"/>
    <property type="project" value="InterPro"/>
</dbReference>
<evidence type="ECO:0000256" key="3">
    <source>
        <dbReference type="ARBA" id="ARBA00023163"/>
    </source>
</evidence>
<dbReference type="AlphaFoldDB" id="A0A6B2H611"/>
<dbReference type="EMBL" id="JAAEAA010000007">
    <property type="protein sequence ID" value="NDK55757.1"/>
    <property type="molecule type" value="Genomic_DNA"/>
</dbReference>
<dbReference type="InterPro" id="IPR009057">
    <property type="entry name" value="Homeodomain-like_sf"/>
</dbReference>
<proteinExistence type="predicted"/>
<dbReference type="InterPro" id="IPR037923">
    <property type="entry name" value="HTH-like"/>
</dbReference>
<dbReference type="SMART" id="SM00342">
    <property type="entry name" value="HTH_ARAC"/>
    <property type="match status" value="1"/>
</dbReference>
<evidence type="ECO:0000313" key="5">
    <source>
        <dbReference type="EMBL" id="NDK55757.1"/>
    </source>
</evidence>
<dbReference type="InterPro" id="IPR014710">
    <property type="entry name" value="RmlC-like_jellyroll"/>
</dbReference>
<evidence type="ECO:0000259" key="4">
    <source>
        <dbReference type="PROSITE" id="PS01124"/>
    </source>
</evidence>
<dbReference type="Pfam" id="PF12833">
    <property type="entry name" value="HTH_18"/>
    <property type="match status" value="1"/>
</dbReference>
<dbReference type="Pfam" id="PF02311">
    <property type="entry name" value="AraC_binding"/>
    <property type="match status" value="1"/>
</dbReference>
<feature type="domain" description="HTH araC/xylS-type" evidence="4">
    <location>
        <begin position="196"/>
        <end position="294"/>
    </location>
</feature>
<evidence type="ECO:0000313" key="6">
    <source>
        <dbReference type="Proteomes" id="UP000478546"/>
    </source>
</evidence>
<comment type="caution">
    <text evidence="5">The sequence shown here is derived from an EMBL/GenBank/DDBJ whole genome shotgun (WGS) entry which is preliminary data.</text>
</comment>